<proteinExistence type="predicted"/>
<sequence length="473" mass="51717">MNIKKIIFGKNLRGSITPALLVITGAFVVVIFALLLAVSLQLDFSHRQVSSEQALHIAEAGVNYYRWHLAHAPEDFQDGTGQVGPYEHEYLDPQGNAVGKYSLDVTPPSLGSTIVTIRSTGWTYQFPKIKRTVRVQYGIPSFSEYAFLSNASSWYGLGVTVNGRIHSNNGIRMDGTNTSLVTSAQETYMCGSETGCSPPQQMPGVWGSGGDQGLWQFPIPTIDFDSISLDLSNMLDASISDGLHLDSSGSRGYHLVFASDGTVTVTRVLSTSQIRGYSVPGEGLGEEGIGGCRRLYQIITNETPIGTYSLNNIPIIFAEDTIWVEGTVKGRITVVAATFPIASSNVDIWIRGNLSYSAYDGSDVLGLISQNNIFFARDVPTDFKLDAILMAQKGKVIRHGYFNWCGGTTGALKNSLTINGSIINYYKSYWNYGAPPTSGFTTRTINFDSHVLYAPPPYFPTTGEYEFISWIEE</sequence>
<dbReference type="AlphaFoldDB" id="A0A0G1MVK8"/>
<gene>
    <name evidence="2" type="ORF">UX19_C0002G0053</name>
</gene>
<feature type="transmembrane region" description="Helical" evidence="1">
    <location>
        <begin position="20"/>
        <end position="42"/>
    </location>
</feature>
<evidence type="ECO:0000313" key="3">
    <source>
        <dbReference type="Proteomes" id="UP000034653"/>
    </source>
</evidence>
<evidence type="ECO:0000313" key="2">
    <source>
        <dbReference type="EMBL" id="KKU12346.1"/>
    </source>
</evidence>
<dbReference type="EMBL" id="LCLG01000002">
    <property type="protein sequence ID" value="KKU12346.1"/>
    <property type="molecule type" value="Genomic_DNA"/>
</dbReference>
<keyword evidence="1" id="KW-1133">Transmembrane helix</keyword>
<protein>
    <submittedName>
        <fullName evidence="2">Uncharacterized protein</fullName>
    </submittedName>
</protein>
<accession>A0A0G1MVK8</accession>
<comment type="caution">
    <text evidence="2">The sequence shown here is derived from an EMBL/GenBank/DDBJ whole genome shotgun (WGS) entry which is preliminary data.</text>
</comment>
<keyword evidence="1" id="KW-0472">Membrane</keyword>
<dbReference type="Proteomes" id="UP000034653">
    <property type="component" value="Unassembled WGS sequence"/>
</dbReference>
<organism evidence="2 3">
    <name type="scientific">Candidatus Woesebacteria bacterium GW2011_GWA1_45_8</name>
    <dbReference type="NCBI Taxonomy" id="1618559"/>
    <lineage>
        <taxon>Bacteria</taxon>
        <taxon>Candidatus Woeseibacteriota</taxon>
    </lineage>
</organism>
<reference evidence="2 3" key="1">
    <citation type="journal article" date="2015" name="Nature">
        <title>rRNA introns, odd ribosomes, and small enigmatic genomes across a large radiation of phyla.</title>
        <authorList>
            <person name="Brown C.T."/>
            <person name="Hug L.A."/>
            <person name="Thomas B.C."/>
            <person name="Sharon I."/>
            <person name="Castelle C.J."/>
            <person name="Singh A."/>
            <person name="Wilkins M.J."/>
            <person name="Williams K.H."/>
            <person name="Banfield J.F."/>
        </authorList>
    </citation>
    <scope>NUCLEOTIDE SEQUENCE [LARGE SCALE GENOMIC DNA]</scope>
</reference>
<evidence type="ECO:0000256" key="1">
    <source>
        <dbReference type="SAM" id="Phobius"/>
    </source>
</evidence>
<name>A0A0G1MVK8_9BACT</name>
<keyword evidence="1" id="KW-0812">Transmembrane</keyword>